<keyword evidence="1" id="KW-1133">Transmembrane helix</keyword>
<keyword evidence="3" id="KW-1185">Reference proteome</keyword>
<gene>
    <name evidence="2" type="ORF">GI584_13175</name>
</gene>
<sequence>MLYAIIGTVISIAVILWVISFFMQDKFKQLEDQFEQFSISSLQETYQLKKKINILEEELLIDDFSVEQTISSTNNQQTPIMRRVKELYNQGYETDYIAEQVNMNEYDVISMIKQF</sequence>
<keyword evidence="1" id="KW-0472">Membrane</keyword>
<evidence type="ECO:0000313" key="2">
    <source>
        <dbReference type="EMBL" id="QGH34934.1"/>
    </source>
</evidence>
<dbReference type="RefSeq" id="WP_153791500.1">
    <property type="nucleotide sequence ID" value="NZ_CP045915.1"/>
</dbReference>
<keyword evidence="1" id="KW-0812">Transmembrane</keyword>
<feature type="transmembrane region" description="Helical" evidence="1">
    <location>
        <begin position="6"/>
        <end position="23"/>
    </location>
</feature>
<proteinExistence type="predicted"/>
<organism evidence="2 3">
    <name type="scientific">Gracilibacillus salitolerans</name>
    <dbReference type="NCBI Taxonomy" id="2663022"/>
    <lineage>
        <taxon>Bacteria</taxon>
        <taxon>Bacillati</taxon>
        <taxon>Bacillota</taxon>
        <taxon>Bacilli</taxon>
        <taxon>Bacillales</taxon>
        <taxon>Bacillaceae</taxon>
        <taxon>Gracilibacillus</taxon>
    </lineage>
</organism>
<dbReference type="EMBL" id="CP045915">
    <property type="protein sequence ID" value="QGH34934.1"/>
    <property type="molecule type" value="Genomic_DNA"/>
</dbReference>
<protein>
    <recommendedName>
        <fullName evidence="4">Resolvase HTH domain-containing protein</fullName>
    </recommendedName>
</protein>
<dbReference type="KEGG" id="grc:GI584_13175"/>
<reference evidence="2 3" key="1">
    <citation type="submission" date="2019-11" db="EMBL/GenBank/DDBJ databases">
        <title>Gracilibacillus salitolerans sp. nov., a moderate halophile isolated from a saline soil in northwest China.</title>
        <authorList>
            <person name="Gan L."/>
        </authorList>
    </citation>
    <scope>NUCLEOTIDE SEQUENCE [LARGE SCALE GENOMIC DNA]</scope>
    <source>
        <strain evidence="2 3">SCU50</strain>
    </source>
</reference>
<evidence type="ECO:0000256" key="1">
    <source>
        <dbReference type="SAM" id="Phobius"/>
    </source>
</evidence>
<accession>A0A5Q2TJ62</accession>
<evidence type="ECO:0000313" key="3">
    <source>
        <dbReference type="Proteomes" id="UP000339690"/>
    </source>
</evidence>
<dbReference type="AlphaFoldDB" id="A0A5Q2TJ62"/>
<name>A0A5Q2TJ62_9BACI</name>
<dbReference type="Proteomes" id="UP000339690">
    <property type="component" value="Chromosome"/>
</dbReference>
<evidence type="ECO:0008006" key="4">
    <source>
        <dbReference type="Google" id="ProtNLM"/>
    </source>
</evidence>